<evidence type="ECO:0000313" key="8">
    <source>
        <dbReference type="EMBL" id="MFC3153441.1"/>
    </source>
</evidence>
<dbReference type="Proteomes" id="UP001595476">
    <property type="component" value="Unassembled WGS sequence"/>
</dbReference>
<dbReference type="Gene3D" id="1.10.1760.20">
    <property type="match status" value="1"/>
</dbReference>
<keyword evidence="5 7" id="KW-1133">Transmembrane helix</keyword>
<dbReference type="NCBIfam" id="NF004903">
    <property type="entry name" value="PRK06265.1-3"/>
    <property type="match status" value="1"/>
</dbReference>
<dbReference type="InterPro" id="IPR002751">
    <property type="entry name" value="CbiM/NikMN"/>
</dbReference>
<feature type="transmembrane region" description="Helical" evidence="7">
    <location>
        <begin position="12"/>
        <end position="29"/>
    </location>
</feature>
<sequence length="200" mass="20509">MAHIPDGILSMPVLASGAVASASLLAIAIKKLDSDKIPPAAVLAAAFFVSSLVSVPAGPSSVHLILNGVMGILLGWTALPAILVALLMQSIFFGHGGLLTLGVNTFNIAFPALIVGGVFRPLILKATPKQVGLLGSCAGGLSVLMTAILIYSSLILTGQEYQVSGKIIAVTYLPLMLVEALISGVILSFLMKVSPNLIKP</sequence>
<dbReference type="RefSeq" id="WP_386723361.1">
    <property type="nucleotide sequence ID" value="NZ_JBHRSZ010000009.1"/>
</dbReference>
<feature type="transmembrane region" description="Helical" evidence="7">
    <location>
        <begin position="64"/>
        <end position="86"/>
    </location>
</feature>
<organism evidence="8 9">
    <name type="scientific">Litoribrevibacter euphylliae</name>
    <dbReference type="NCBI Taxonomy" id="1834034"/>
    <lineage>
        <taxon>Bacteria</taxon>
        <taxon>Pseudomonadati</taxon>
        <taxon>Pseudomonadota</taxon>
        <taxon>Gammaproteobacteria</taxon>
        <taxon>Oceanospirillales</taxon>
        <taxon>Oceanospirillaceae</taxon>
        <taxon>Litoribrevibacter</taxon>
    </lineage>
</organism>
<feature type="transmembrane region" description="Helical" evidence="7">
    <location>
        <begin position="131"/>
        <end position="156"/>
    </location>
</feature>
<protein>
    <submittedName>
        <fullName evidence="8">Cobalt transporter CbiM</fullName>
    </submittedName>
</protein>
<dbReference type="PANTHER" id="PTHR34229">
    <property type="entry name" value="METAL TRANSPORT PROTEIN HI_1621-RELATED"/>
    <property type="match status" value="1"/>
</dbReference>
<reference evidence="9" key="1">
    <citation type="journal article" date="2019" name="Int. J. Syst. Evol. Microbiol.">
        <title>The Global Catalogue of Microorganisms (GCM) 10K type strain sequencing project: providing services to taxonomists for standard genome sequencing and annotation.</title>
        <authorList>
            <consortium name="The Broad Institute Genomics Platform"/>
            <consortium name="The Broad Institute Genome Sequencing Center for Infectious Disease"/>
            <person name="Wu L."/>
            <person name="Ma J."/>
        </authorList>
    </citation>
    <scope>NUCLEOTIDE SEQUENCE [LARGE SCALE GENOMIC DNA]</scope>
    <source>
        <strain evidence="9">KCTC 52438</strain>
    </source>
</reference>
<dbReference type="NCBIfam" id="NF004905">
    <property type="entry name" value="PRK06265.1-5"/>
    <property type="match status" value="1"/>
</dbReference>
<dbReference type="EMBL" id="JBHRSZ010000009">
    <property type="protein sequence ID" value="MFC3153441.1"/>
    <property type="molecule type" value="Genomic_DNA"/>
</dbReference>
<name>A0ABV7HLB9_9GAMM</name>
<evidence type="ECO:0000256" key="7">
    <source>
        <dbReference type="SAM" id="Phobius"/>
    </source>
</evidence>
<gene>
    <name evidence="8" type="primary">cbiM</name>
    <name evidence="8" type="ORF">ACFOEK_20540</name>
</gene>
<dbReference type="PANTHER" id="PTHR34229:SF1">
    <property type="entry name" value="METAL TRANSPORT PROTEIN HI_1621-RELATED"/>
    <property type="match status" value="1"/>
</dbReference>
<proteinExistence type="predicted"/>
<dbReference type="Pfam" id="PF01891">
    <property type="entry name" value="CbiM"/>
    <property type="match status" value="1"/>
</dbReference>
<feature type="transmembrane region" description="Helical" evidence="7">
    <location>
        <begin position="41"/>
        <end position="58"/>
    </location>
</feature>
<keyword evidence="9" id="KW-1185">Reference proteome</keyword>
<comment type="caution">
    <text evidence="8">The sequence shown here is derived from an EMBL/GenBank/DDBJ whole genome shotgun (WGS) entry which is preliminary data.</text>
</comment>
<evidence type="ECO:0000256" key="4">
    <source>
        <dbReference type="ARBA" id="ARBA00022692"/>
    </source>
</evidence>
<evidence type="ECO:0000256" key="1">
    <source>
        <dbReference type="ARBA" id="ARBA00004651"/>
    </source>
</evidence>
<keyword evidence="2" id="KW-0813">Transport</keyword>
<keyword evidence="6 7" id="KW-0472">Membrane</keyword>
<evidence type="ECO:0000256" key="6">
    <source>
        <dbReference type="ARBA" id="ARBA00023136"/>
    </source>
</evidence>
<evidence type="ECO:0000256" key="5">
    <source>
        <dbReference type="ARBA" id="ARBA00022989"/>
    </source>
</evidence>
<feature type="transmembrane region" description="Helical" evidence="7">
    <location>
        <begin position="98"/>
        <end position="119"/>
    </location>
</feature>
<evidence type="ECO:0000256" key="2">
    <source>
        <dbReference type="ARBA" id="ARBA00022448"/>
    </source>
</evidence>
<comment type="subcellular location">
    <subcellularLocation>
        <location evidence="1">Cell membrane</location>
        <topology evidence="1">Multi-pass membrane protein</topology>
    </subcellularLocation>
</comment>
<keyword evidence="3" id="KW-1003">Cell membrane</keyword>
<evidence type="ECO:0000313" key="9">
    <source>
        <dbReference type="Proteomes" id="UP001595476"/>
    </source>
</evidence>
<accession>A0ABV7HLB9</accession>
<evidence type="ECO:0000256" key="3">
    <source>
        <dbReference type="ARBA" id="ARBA00022475"/>
    </source>
</evidence>
<feature type="transmembrane region" description="Helical" evidence="7">
    <location>
        <begin position="168"/>
        <end position="191"/>
    </location>
</feature>
<keyword evidence="4 7" id="KW-0812">Transmembrane</keyword>